<evidence type="ECO:0000313" key="10">
    <source>
        <dbReference type="EMBL" id="KAK9668597.1"/>
    </source>
</evidence>
<comment type="similarity">
    <text evidence="2">Belongs to the EAF family.</text>
</comment>
<dbReference type="InterPro" id="IPR027093">
    <property type="entry name" value="EAF_fam"/>
</dbReference>
<feature type="region of interest" description="Disordered" evidence="8">
    <location>
        <begin position="127"/>
        <end position="171"/>
    </location>
</feature>
<feature type="compositionally biased region" description="Pro residues" evidence="8">
    <location>
        <begin position="155"/>
        <end position="171"/>
    </location>
</feature>
<dbReference type="PANTHER" id="PTHR15970:SF2">
    <property type="entry name" value="ELL-ASSOCIATED FACTOR EAF"/>
    <property type="match status" value="1"/>
</dbReference>
<feature type="region of interest" description="Disordered" evidence="8">
    <location>
        <begin position="247"/>
        <end position="396"/>
    </location>
</feature>
<feature type="compositionally biased region" description="Basic and acidic residues" evidence="8">
    <location>
        <begin position="277"/>
        <end position="289"/>
    </location>
</feature>
<evidence type="ECO:0000256" key="1">
    <source>
        <dbReference type="ARBA" id="ARBA00004123"/>
    </source>
</evidence>
<keyword evidence="5" id="KW-0010">Activator</keyword>
<name>A0AAW1GY16_SAPOF</name>
<feature type="compositionally biased region" description="Acidic residues" evidence="8">
    <location>
        <begin position="325"/>
        <end position="336"/>
    </location>
</feature>
<evidence type="ECO:0000256" key="7">
    <source>
        <dbReference type="ARBA" id="ARBA00023242"/>
    </source>
</evidence>
<evidence type="ECO:0000256" key="4">
    <source>
        <dbReference type="ARBA" id="ARBA00023015"/>
    </source>
</evidence>
<evidence type="ECO:0000256" key="6">
    <source>
        <dbReference type="ARBA" id="ARBA00023163"/>
    </source>
</evidence>
<keyword evidence="11" id="KW-1185">Reference proteome</keyword>
<evidence type="ECO:0000259" key="9">
    <source>
        <dbReference type="Pfam" id="PF09816"/>
    </source>
</evidence>
<dbReference type="AlphaFoldDB" id="A0AAW1GY16"/>
<feature type="compositionally biased region" description="Acidic residues" evidence="8">
    <location>
        <begin position="290"/>
        <end position="300"/>
    </location>
</feature>
<feature type="compositionally biased region" description="Polar residues" evidence="8">
    <location>
        <begin position="254"/>
        <end position="263"/>
    </location>
</feature>
<gene>
    <name evidence="10" type="ORF">RND81_13G071000</name>
</gene>
<dbReference type="EMBL" id="JBDFQZ010000013">
    <property type="protein sequence ID" value="KAK9668597.1"/>
    <property type="molecule type" value="Genomic_DNA"/>
</dbReference>
<keyword evidence="4" id="KW-0805">Transcription regulation</keyword>
<feature type="compositionally biased region" description="Low complexity" evidence="8">
    <location>
        <begin position="362"/>
        <end position="396"/>
    </location>
</feature>
<dbReference type="GO" id="GO:0003711">
    <property type="term" value="F:transcription elongation factor activity"/>
    <property type="evidence" value="ECO:0007669"/>
    <property type="project" value="TreeGrafter"/>
</dbReference>
<evidence type="ECO:0000256" key="8">
    <source>
        <dbReference type="SAM" id="MobiDB-lite"/>
    </source>
</evidence>
<dbReference type="Proteomes" id="UP001443914">
    <property type="component" value="Unassembled WGS sequence"/>
</dbReference>
<evidence type="ECO:0000256" key="2">
    <source>
        <dbReference type="ARBA" id="ARBA00007798"/>
    </source>
</evidence>
<dbReference type="InterPro" id="IPR019194">
    <property type="entry name" value="Tscrpt_elong_fac_Eaf_N"/>
</dbReference>
<keyword evidence="7" id="KW-0539">Nucleus</keyword>
<evidence type="ECO:0000313" key="11">
    <source>
        <dbReference type="Proteomes" id="UP001443914"/>
    </source>
</evidence>
<keyword evidence="6" id="KW-0804">Transcription</keyword>
<accession>A0AAW1GY16</accession>
<reference evidence="10" key="1">
    <citation type="submission" date="2024-03" db="EMBL/GenBank/DDBJ databases">
        <title>WGS assembly of Saponaria officinalis var. Norfolk2.</title>
        <authorList>
            <person name="Jenkins J."/>
            <person name="Shu S."/>
            <person name="Grimwood J."/>
            <person name="Barry K."/>
            <person name="Goodstein D."/>
            <person name="Schmutz J."/>
            <person name="Leebens-Mack J."/>
            <person name="Osbourn A."/>
        </authorList>
    </citation>
    <scope>NUCLEOTIDE SEQUENCE [LARGE SCALE GENOMIC DNA]</scope>
    <source>
        <strain evidence="10">JIC</strain>
    </source>
</reference>
<evidence type="ECO:0000256" key="3">
    <source>
        <dbReference type="ARBA" id="ARBA00022553"/>
    </source>
</evidence>
<feature type="compositionally biased region" description="Low complexity" evidence="8">
    <location>
        <begin position="337"/>
        <end position="348"/>
    </location>
</feature>
<dbReference type="GO" id="GO:0032783">
    <property type="term" value="C:super elongation complex"/>
    <property type="evidence" value="ECO:0007669"/>
    <property type="project" value="InterPro"/>
</dbReference>
<comment type="caution">
    <text evidence="10">The sequence shown here is derived from an EMBL/GenBank/DDBJ whole genome shotgun (WGS) entry which is preliminary data.</text>
</comment>
<keyword evidence="3" id="KW-0597">Phosphoprotein</keyword>
<feature type="domain" description="Transcription elongation factor Eaf N-terminal" evidence="9">
    <location>
        <begin position="18"/>
        <end position="117"/>
    </location>
</feature>
<dbReference type="Pfam" id="PF09816">
    <property type="entry name" value="EAF"/>
    <property type="match status" value="1"/>
</dbReference>
<dbReference type="PANTHER" id="PTHR15970">
    <property type="entry name" value="ELL-ASSOCIATED FACTOR EAF"/>
    <property type="match status" value="1"/>
</dbReference>
<organism evidence="10 11">
    <name type="scientific">Saponaria officinalis</name>
    <name type="common">Common soapwort</name>
    <name type="synonym">Lychnis saponaria</name>
    <dbReference type="NCBI Taxonomy" id="3572"/>
    <lineage>
        <taxon>Eukaryota</taxon>
        <taxon>Viridiplantae</taxon>
        <taxon>Streptophyta</taxon>
        <taxon>Embryophyta</taxon>
        <taxon>Tracheophyta</taxon>
        <taxon>Spermatophyta</taxon>
        <taxon>Magnoliopsida</taxon>
        <taxon>eudicotyledons</taxon>
        <taxon>Gunneridae</taxon>
        <taxon>Pentapetalae</taxon>
        <taxon>Caryophyllales</taxon>
        <taxon>Caryophyllaceae</taxon>
        <taxon>Caryophylleae</taxon>
        <taxon>Saponaria</taxon>
    </lineage>
</organism>
<proteinExistence type="inferred from homology"/>
<sequence>MMSKREGLNAAPIPDQWYTLTLGSSFNDLHPQPSPKVCTLRYDFVPASVDKTQPGALHRRKDKINVELNHVQPGKPKFNFEGTGDDSKENDAVMYFDGNSFRLERLHRAVKRLKHCRLPGEHAAAAVVDPSSSPLGRVPAKGHSPAVNNRVATLTPPPPQQPLPPPPPPPPVSVEVERINIGDVEQIDIGEVERIDTGGDEQIDIGDAEHIDIGGDEQIDIGDVERIDIGNVERIDIGDVERIDVSDARMSGGKSRNSKFATNSPPPSEYNATISPDSKDFDLEAHLDIMNDDDDDDDASGPDKGGAEENTFTGIDINLPHQNDSDDEIADVDVNDDNGVMGGNAAAALRAQVHKQENDDQTSSSSASSGSDSSDSSESGSASSSSDSDTSEALSV</sequence>
<dbReference type="GO" id="GO:0006368">
    <property type="term" value="P:transcription elongation by RNA polymerase II"/>
    <property type="evidence" value="ECO:0007669"/>
    <property type="project" value="InterPro"/>
</dbReference>
<protein>
    <recommendedName>
        <fullName evidence="9">Transcription elongation factor Eaf N-terminal domain-containing protein</fullName>
    </recommendedName>
</protein>
<comment type="subcellular location">
    <subcellularLocation>
        <location evidence="1">Nucleus</location>
    </subcellularLocation>
</comment>
<evidence type="ECO:0000256" key="5">
    <source>
        <dbReference type="ARBA" id="ARBA00023159"/>
    </source>
</evidence>